<gene>
    <name evidence="1" type="ORF">BaRGS_00008824</name>
</gene>
<comment type="caution">
    <text evidence="1">The sequence shown here is derived from an EMBL/GenBank/DDBJ whole genome shotgun (WGS) entry which is preliminary data.</text>
</comment>
<proteinExistence type="predicted"/>
<organism evidence="1 2">
    <name type="scientific">Batillaria attramentaria</name>
    <dbReference type="NCBI Taxonomy" id="370345"/>
    <lineage>
        <taxon>Eukaryota</taxon>
        <taxon>Metazoa</taxon>
        <taxon>Spiralia</taxon>
        <taxon>Lophotrochozoa</taxon>
        <taxon>Mollusca</taxon>
        <taxon>Gastropoda</taxon>
        <taxon>Caenogastropoda</taxon>
        <taxon>Sorbeoconcha</taxon>
        <taxon>Cerithioidea</taxon>
        <taxon>Batillariidae</taxon>
        <taxon>Batillaria</taxon>
    </lineage>
</organism>
<evidence type="ECO:0000313" key="2">
    <source>
        <dbReference type="Proteomes" id="UP001519460"/>
    </source>
</evidence>
<feature type="non-terminal residue" evidence="1">
    <location>
        <position position="235"/>
    </location>
</feature>
<accession>A0ABD0LKC6</accession>
<name>A0ABD0LKC6_9CAEN</name>
<reference evidence="1 2" key="1">
    <citation type="journal article" date="2023" name="Sci. Data">
        <title>Genome assembly of the Korean intertidal mud-creeper Batillaria attramentaria.</title>
        <authorList>
            <person name="Patra A.K."/>
            <person name="Ho P.T."/>
            <person name="Jun S."/>
            <person name="Lee S.J."/>
            <person name="Kim Y."/>
            <person name="Won Y.J."/>
        </authorList>
    </citation>
    <scope>NUCLEOTIDE SEQUENCE [LARGE SCALE GENOMIC DNA]</scope>
    <source>
        <strain evidence="1">Wonlab-2016</strain>
    </source>
</reference>
<keyword evidence="2" id="KW-1185">Reference proteome</keyword>
<dbReference type="AlphaFoldDB" id="A0ABD0LKC6"/>
<dbReference type="Proteomes" id="UP001519460">
    <property type="component" value="Unassembled WGS sequence"/>
</dbReference>
<evidence type="ECO:0000313" key="1">
    <source>
        <dbReference type="EMBL" id="KAK7499976.1"/>
    </source>
</evidence>
<protein>
    <submittedName>
        <fullName evidence="1">Uncharacterized protein</fullName>
    </submittedName>
</protein>
<sequence>MEEPTGVTWMCKTYYRIVTMDRRVSWLAAVVCIVLFTPDSFTVAQEPLAEYDVTTDSWHVMLKCGMFSSMEEPTGVTWMGNSTVDETKARLTLLEANNKQLTDKLGAVVDRIVQYHNSFTVAQEPLAEYDVTTDSWHVMLKCGMFSSMEEPTGVTWMGNSTVDETKARLALLEANNKQLTDKLGAVVDRIVQYHNSFTVAQEPLAEYDVTTDSWHVMLKCGMFSSMEEPTGVTWM</sequence>
<dbReference type="EMBL" id="JACVVK020000040">
    <property type="protein sequence ID" value="KAK7499976.1"/>
    <property type="molecule type" value="Genomic_DNA"/>
</dbReference>